<feature type="transmembrane region" description="Helical" evidence="10">
    <location>
        <begin position="394"/>
        <end position="417"/>
    </location>
</feature>
<dbReference type="Gene3D" id="1.20.1250.20">
    <property type="entry name" value="MFS general substrate transporter like domains"/>
    <property type="match status" value="1"/>
</dbReference>
<reference evidence="12 13" key="1">
    <citation type="submission" date="2016-05" db="EMBL/GenBank/DDBJ databases">
        <title>A degradative enzymes factory behind the ericoid mycorrhizal symbiosis.</title>
        <authorList>
            <consortium name="DOE Joint Genome Institute"/>
            <person name="Martino E."/>
            <person name="Morin E."/>
            <person name="Grelet G."/>
            <person name="Kuo A."/>
            <person name="Kohler A."/>
            <person name="Daghino S."/>
            <person name="Barry K."/>
            <person name="Choi C."/>
            <person name="Cichocki N."/>
            <person name="Clum A."/>
            <person name="Copeland A."/>
            <person name="Hainaut M."/>
            <person name="Haridas S."/>
            <person name="Labutti K."/>
            <person name="Lindquist E."/>
            <person name="Lipzen A."/>
            <person name="Khouja H.-R."/>
            <person name="Murat C."/>
            <person name="Ohm R."/>
            <person name="Olson A."/>
            <person name="Spatafora J."/>
            <person name="Veneault-Fourrey C."/>
            <person name="Henrissat B."/>
            <person name="Grigoriev I."/>
            <person name="Martin F."/>
            <person name="Perotto S."/>
        </authorList>
    </citation>
    <scope>NUCLEOTIDE SEQUENCE [LARGE SCALE GENOMIC DNA]</scope>
    <source>
        <strain evidence="12 13">UAMH 7357</strain>
    </source>
</reference>
<feature type="transmembrane region" description="Helical" evidence="10">
    <location>
        <begin position="354"/>
        <end position="374"/>
    </location>
</feature>
<feature type="domain" description="Major facilitator superfamily (MFS) profile" evidence="11">
    <location>
        <begin position="27"/>
        <end position="483"/>
    </location>
</feature>
<evidence type="ECO:0000259" key="11">
    <source>
        <dbReference type="PROSITE" id="PS50850"/>
    </source>
</evidence>
<evidence type="ECO:0000313" key="12">
    <source>
        <dbReference type="EMBL" id="PMD17856.1"/>
    </source>
</evidence>
<protein>
    <recommendedName>
        <fullName evidence="8">Quinate transporter</fullName>
    </recommendedName>
</protein>
<dbReference type="InterPro" id="IPR020846">
    <property type="entry name" value="MFS_dom"/>
</dbReference>
<evidence type="ECO:0000256" key="7">
    <source>
        <dbReference type="ARBA" id="ARBA00023136"/>
    </source>
</evidence>
<dbReference type="InterPro" id="IPR005829">
    <property type="entry name" value="Sugar_transporter_CS"/>
</dbReference>
<feature type="transmembrane region" description="Helical" evidence="10">
    <location>
        <begin position="161"/>
        <end position="179"/>
    </location>
</feature>
<dbReference type="FunFam" id="1.20.1250.20:FF:000026">
    <property type="entry name" value="MFS quinate transporter QutD"/>
    <property type="match status" value="1"/>
</dbReference>
<sequence>MMKPAFKSTDLTVAAPKEIYNWRVYILAIVSSMGAFLFGYDLAFIGTSITLAPFIRDFGLKGASFHTTDAFAANIVSLLQAGCFFGALIAAPLGDKLGRRITLMITGVVFSAGSLCQVISSGSTPAMFAGRAIGGLGVGAASMLVPLYVAEISPPSIRGRLVGIYEVGVQVGTSIGFWINYGVTKHVAPTSAQWRVPFAIQLIPGGLLVLGMIFLPESPRWIARFKGREEAVAVLAKLRNLPEDHEYITEEIYRVMDQIEQERLATHGKGLIAEFREMAMPGNRSRITIGVLIFVFMQMAGSNAINYYSPRIFKSIGLTSSNAGLISTGIYGIVRLVAIFITMYWIVDKFGRTKLLIGGSALAAVSMWSIGGIVKYNPTTTISKTSSVTASGYGAAVMVYVYAVAFCLSWAGIPWIYCSEIFPLRIRSLCVAICAATHWLMNFVIARSVPYMLTNIGYGTYFVFAACLTLAIPFVYFFVPETKGLSLEDMDALFGVPGADRHLFPRVPDAEKGEVAVEHKE</sequence>
<dbReference type="InterPro" id="IPR036259">
    <property type="entry name" value="MFS_trans_sf"/>
</dbReference>
<evidence type="ECO:0000256" key="6">
    <source>
        <dbReference type="ARBA" id="ARBA00022989"/>
    </source>
</evidence>
<dbReference type="PANTHER" id="PTHR48022:SF34">
    <property type="entry name" value="MAJOR FACILITATOR SUPERFAMILY (MFS) PROFILE DOMAIN-CONTAINING PROTEIN-RELATED"/>
    <property type="match status" value="1"/>
</dbReference>
<keyword evidence="13" id="KW-1185">Reference proteome</keyword>
<evidence type="ECO:0000256" key="9">
    <source>
        <dbReference type="RuleBase" id="RU003346"/>
    </source>
</evidence>
<keyword evidence="3 9" id="KW-0813">Transport</keyword>
<dbReference type="Pfam" id="PF00083">
    <property type="entry name" value="Sugar_tr"/>
    <property type="match status" value="1"/>
</dbReference>
<dbReference type="InterPro" id="IPR050360">
    <property type="entry name" value="MFS_Sugar_Transporters"/>
</dbReference>
<feature type="transmembrane region" description="Helical" evidence="10">
    <location>
        <begin position="328"/>
        <end position="347"/>
    </location>
</feature>
<evidence type="ECO:0000256" key="5">
    <source>
        <dbReference type="ARBA" id="ARBA00022911"/>
    </source>
</evidence>
<keyword evidence="4 10" id="KW-0812">Transmembrane</keyword>
<dbReference type="PROSITE" id="PS00217">
    <property type="entry name" value="SUGAR_TRANSPORT_2"/>
    <property type="match status" value="1"/>
</dbReference>
<evidence type="ECO:0000256" key="8">
    <source>
        <dbReference type="ARBA" id="ARBA00043213"/>
    </source>
</evidence>
<dbReference type="InterPro" id="IPR003663">
    <property type="entry name" value="Sugar/inositol_transpt"/>
</dbReference>
<evidence type="ECO:0000256" key="4">
    <source>
        <dbReference type="ARBA" id="ARBA00022692"/>
    </source>
</evidence>
<feature type="transmembrane region" description="Helical" evidence="10">
    <location>
        <begin position="429"/>
        <end position="446"/>
    </location>
</feature>
<dbReference type="SUPFAM" id="SSF103473">
    <property type="entry name" value="MFS general substrate transporter"/>
    <property type="match status" value="1"/>
</dbReference>
<dbReference type="AlphaFoldDB" id="A0A2J6PVA5"/>
<dbReference type="GO" id="GO:0005351">
    <property type="term" value="F:carbohydrate:proton symporter activity"/>
    <property type="evidence" value="ECO:0007669"/>
    <property type="project" value="TreeGrafter"/>
</dbReference>
<comment type="subcellular location">
    <subcellularLocation>
        <location evidence="1">Membrane</location>
        <topology evidence="1">Multi-pass membrane protein</topology>
    </subcellularLocation>
</comment>
<feature type="transmembrane region" description="Helical" evidence="10">
    <location>
        <begin position="71"/>
        <end position="94"/>
    </location>
</feature>
<feature type="transmembrane region" description="Helical" evidence="10">
    <location>
        <begin position="101"/>
        <end position="120"/>
    </location>
</feature>
<proteinExistence type="inferred from homology"/>
<feature type="transmembrane region" description="Helical" evidence="10">
    <location>
        <begin position="199"/>
        <end position="216"/>
    </location>
</feature>
<keyword evidence="7 10" id="KW-0472">Membrane</keyword>
<feature type="transmembrane region" description="Helical" evidence="10">
    <location>
        <begin position="24"/>
        <end position="51"/>
    </location>
</feature>
<accession>A0A2J6PVA5</accession>
<evidence type="ECO:0000256" key="3">
    <source>
        <dbReference type="ARBA" id="ARBA00022448"/>
    </source>
</evidence>
<dbReference type="InterPro" id="IPR005828">
    <property type="entry name" value="MFS_sugar_transport-like"/>
</dbReference>
<evidence type="ECO:0000256" key="2">
    <source>
        <dbReference type="ARBA" id="ARBA00010992"/>
    </source>
</evidence>
<comment type="similarity">
    <text evidence="2 9">Belongs to the major facilitator superfamily. Sugar transporter (TC 2.A.1.1) family.</text>
</comment>
<dbReference type="OrthoDB" id="508119at2759"/>
<feature type="transmembrane region" description="Helical" evidence="10">
    <location>
        <begin position="126"/>
        <end position="149"/>
    </location>
</feature>
<feature type="transmembrane region" description="Helical" evidence="10">
    <location>
        <begin position="287"/>
        <end position="308"/>
    </location>
</feature>
<feature type="transmembrane region" description="Helical" evidence="10">
    <location>
        <begin position="458"/>
        <end position="479"/>
    </location>
</feature>
<evidence type="ECO:0000256" key="10">
    <source>
        <dbReference type="SAM" id="Phobius"/>
    </source>
</evidence>
<dbReference type="GO" id="GO:0016020">
    <property type="term" value="C:membrane"/>
    <property type="evidence" value="ECO:0007669"/>
    <property type="project" value="UniProtKB-SubCell"/>
</dbReference>
<evidence type="ECO:0000256" key="1">
    <source>
        <dbReference type="ARBA" id="ARBA00004141"/>
    </source>
</evidence>
<keyword evidence="5" id="KW-0672">Quinate metabolism</keyword>
<dbReference type="EMBL" id="KZ613497">
    <property type="protein sequence ID" value="PMD17856.1"/>
    <property type="molecule type" value="Genomic_DNA"/>
</dbReference>
<organism evidence="12 13">
    <name type="scientific">Hyaloscypha hepaticicola</name>
    <dbReference type="NCBI Taxonomy" id="2082293"/>
    <lineage>
        <taxon>Eukaryota</taxon>
        <taxon>Fungi</taxon>
        <taxon>Dikarya</taxon>
        <taxon>Ascomycota</taxon>
        <taxon>Pezizomycotina</taxon>
        <taxon>Leotiomycetes</taxon>
        <taxon>Helotiales</taxon>
        <taxon>Hyaloscyphaceae</taxon>
        <taxon>Hyaloscypha</taxon>
    </lineage>
</organism>
<dbReference type="PRINTS" id="PR00171">
    <property type="entry name" value="SUGRTRNSPORT"/>
</dbReference>
<dbReference type="Proteomes" id="UP000235672">
    <property type="component" value="Unassembled WGS sequence"/>
</dbReference>
<dbReference type="NCBIfam" id="TIGR00879">
    <property type="entry name" value="SP"/>
    <property type="match status" value="1"/>
</dbReference>
<evidence type="ECO:0000313" key="13">
    <source>
        <dbReference type="Proteomes" id="UP000235672"/>
    </source>
</evidence>
<keyword evidence="6 10" id="KW-1133">Transmembrane helix</keyword>
<name>A0A2J6PVA5_9HELO</name>
<dbReference type="PANTHER" id="PTHR48022">
    <property type="entry name" value="PLASTIDIC GLUCOSE TRANSPORTER 4"/>
    <property type="match status" value="1"/>
</dbReference>
<dbReference type="PROSITE" id="PS50850">
    <property type="entry name" value="MFS"/>
    <property type="match status" value="1"/>
</dbReference>
<gene>
    <name evidence="12" type="ORF">NA56DRAFT_260360</name>
</gene>